<accession>A0ABU3Q569</accession>
<dbReference type="Proteomes" id="UP001259572">
    <property type="component" value="Unassembled WGS sequence"/>
</dbReference>
<gene>
    <name evidence="1" type="ORF">RQX22_03975</name>
</gene>
<protein>
    <submittedName>
        <fullName evidence="1">Uncharacterized protein</fullName>
    </submittedName>
</protein>
<organism evidence="1 2">
    <name type="scientific">Sphingosinicella rhizophila</name>
    <dbReference type="NCBI Taxonomy" id="3050082"/>
    <lineage>
        <taxon>Bacteria</taxon>
        <taxon>Pseudomonadati</taxon>
        <taxon>Pseudomonadota</taxon>
        <taxon>Alphaproteobacteria</taxon>
        <taxon>Sphingomonadales</taxon>
        <taxon>Sphingosinicellaceae</taxon>
        <taxon>Sphingosinicella</taxon>
    </lineage>
</organism>
<proteinExistence type="predicted"/>
<reference evidence="1 2" key="1">
    <citation type="submission" date="2023-05" db="EMBL/GenBank/DDBJ databases">
        <authorList>
            <person name="Guo Y."/>
        </authorList>
    </citation>
    <scope>NUCLEOTIDE SEQUENCE [LARGE SCALE GENOMIC DNA]</scope>
    <source>
        <strain evidence="1 2">GR2756</strain>
    </source>
</reference>
<evidence type="ECO:0000313" key="2">
    <source>
        <dbReference type="Proteomes" id="UP001259572"/>
    </source>
</evidence>
<name>A0ABU3Q569_9SPHN</name>
<comment type="caution">
    <text evidence="1">The sequence shown here is derived from an EMBL/GenBank/DDBJ whole genome shotgun (WGS) entry which is preliminary data.</text>
</comment>
<sequence>MDLSFFRRAQQGFAGRLDVALDYGLLVAMLRAHQDASLAACSEAGHDIDPHVQEPLVELLLGGAQWRQASATQRGCFNPAYARQPDVN</sequence>
<dbReference type="RefSeq" id="WP_315723864.1">
    <property type="nucleotide sequence ID" value="NZ_JAVUPU010000002.1"/>
</dbReference>
<evidence type="ECO:0000313" key="1">
    <source>
        <dbReference type="EMBL" id="MDT9598108.1"/>
    </source>
</evidence>
<dbReference type="EMBL" id="JAVUPU010000002">
    <property type="protein sequence ID" value="MDT9598108.1"/>
    <property type="molecule type" value="Genomic_DNA"/>
</dbReference>
<keyword evidence="2" id="KW-1185">Reference proteome</keyword>